<keyword evidence="4" id="KW-0862">Zinc</keyword>
<name>A0A9W9YMG1_9CNID</name>
<evidence type="ECO:0000259" key="8">
    <source>
        <dbReference type="PROSITE" id="PS50016"/>
    </source>
</evidence>
<dbReference type="GO" id="GO:0008270">
    <property type="term" value="F:zinc ion binding"/>
    <property type="evidence" value="ECO:0007669"/>
    <property type="project" value="UniProtKB-KW"/>
</dbReference>
<keyword evidence="10" id="KW-1185">Reference proteome</keyword>
<dbReference type="OrthoDB" id="784962at2759"/>
<keyword evidence="3 6" id="KW-0863">Zinc-finger</keyword>
<sequence>MCVCRKKPHGNRFMICCDHCEEWFHGMCVGITMAQGRQMEKNGQDYVCPKCKVRRKNEQITATSPHVDAKEEKKPSPNTRASSTQKGAKDEDPRGQRGDEKNVGILATEGVEMKCLRL</sequence>
<keyword evidence="5" id="KW-0539">Nucleus</keyword>
<comment type="caution">
    <text evidence="9">The sequence shown here is derived from an EMBL/GenBank/DDBJ whole genome shotgun (WGS) entry which is preliminary data.</text>
</comment>
<feature type="compositionally biased region" description="Polar residues" evidence="7">
    <location>
        <begin position="76"/>
        <end position="86"/>
    </location>
</feature>
<dbReference type="EMBL" id="MU827316">
    <property type="protein sequence ID" value="KAJ7358701.1"/>
    <property type="molecule type" value="Genomic_DNA"/>
</dbReference>
<feature type="domain" description="PHD-type" evidence="8">
    <location>
        <begin position="1"/>
        <end position="54"/>
    </location>
</feature>
<evidence type="ECO:0000256" key="5">
    <source>
        <dbReference type="ARBA" id="ARBA00023242"/>
    </source>
</evidence>
<feature type="region of interest" description="Disordered" evidence="7">
    <location>
        <begin position="59"/>
        <end position="105"/>
    </location>
</feature>
<evidence type="ECO:0000313" key="10">
    <source>
        <dbReference type="Proteomes" id="UP001163046"/>
    </source>
</evidence>
<reference evidence="9" key="1">
    <citation type="submission" date="2023-01" db="EMBL/GenBank/DDBJ databases">
        <title>Genome assembly of the deep-sea coral Lophelia pertusa.</title>
        <authorList>
            <person name="Herrera S."/>
            <person name="Cordes E."/>
        </authorList>
    </citation>
    <scope>NUCLEOTIDE SEQUENCE</scope>
    <source>
        <strain evidence="9">USNM1676648</strain>
        <tissue evidence="9">Polyp</tissue>
    </source>
</reference>
<dbReference type="Pfam" id="PF00628">
    <property type="entry name" value="PHD"/>
    <property type="match status" value="1"/>
</dbReference>
<organism evidence="9 10">
    <name type="scientific">Desmophyllum pertusum</name>
    <dbReference type="NCBI Taxonomy" id="174260"/>
    <lineage>
        <taxon>Eukaryota</taxon>
        <taxon>Metazoa</taxon>
        <taxon>Cnidaria</taxon>
        <taxon>Anthozoa</taxon>
        <taxon>Hexacorallia</taxon>
        <taxon>Scleractinia</taxon>
        <taxon>Caryophylliina</taxon>
        <taxon>Caryophylliidae</taxon>
        <taxon>Desmophyllum</taxon>
    </lineage>
</organism>
<proteinExistence type="predicted"/>
<dbReference type="SMART" id="SM00249">
    <property type="entry name" value="PHD"/>
    <property type="match status" value="1"/>
</dbReference>
<dbReference type="InterPro" id="IPR019787">
    <property type="entry name" value="Znf_PHD-finger"/>
</dbReference>
<dbReference type="SUPFAM" id="SSF57903">
    <property type="entry name" value="FYVE/PHD zinc finger"/>
    <property type="match status" value="1"/>
</dbReference>
<evidence type="ECO:0000256" key="2">
    <source>
        <dbReference type="ARBA" id="ARBA00022723"/>
    </source>
</evidence>
<evidence type="ECO:0000256" key="3">
    <source>
        <dbReference type="ARBA" id="ARBA00022771"/>
    </source>
</evidence>
<dbReference type="Proteomes" id="UP001163046">
    <property type="component" value="Unassembled WGS sequence"/>
</dbReference>
<evidence type="ECO:0000256" key="4">
    <source>
        <dbReference type="ARBA" id="ARBA00022833"/>
    </source>
</evidence>
<dbReference type="InterPro" id="IPR011011">
    <property type="entry name" value="Znf_FYVE_PHD"/>
</dbReference>
<evidence type="ECO:0000256" key="1">
    <source>
        <dbReference type="ARBA" id="ARBA00004123"/>
    </source>
</evidence>
<evidence type="ECO:0000256" key="6">
    <source>
        <dbReference type="PROSITE-ProRule" id="PRU00146"/>
    </source>
</evidence>
<dbReference type="GO" id="GO:0045893">
    <property type="term" value="P:positive regulation of DNA-templated transcription"/>
    <property type="evidence" value="ECO:0007669"/>
    <property type="project" value="TreeGrafter"/>
</dbReference>
<evidence type="ECO:0000313" key="9">
    <source>
        <dbReference type="EMBL" id="KAJ7358701.1"/>
    </source>
</evidence>
<dbReference type="PANTHER" id="PTHR46174">
    <property type="entry name" value="CXXC-TYPE ZINC FINGER PROTEIN 1"/>
    <property type="match status" value="1"/>
</dbReference>
<protein>
    <submittedName>
        <fullName evidence="9">Death-inducer obliterator 1</fullName>
    </submittedName>
</protein>
<gene>
    <name evidence="9" type="primary">DIDO1_2</name>
    <name evidence="9" type="ORF">OS493_022142</name>
</gene>
<dbReference type="PROSITE" id="PS50016">
    <property type="entry name" value="ZF_PHD_2"/>
    <property type="match status" value="1"/>
</dbReference>
<dbReference type="PROSITE" id="PS01359">
    <property type="entry name" value="ZF_PHD_1"/>
    <property type="match status" value="1"/>
</dbReference>
<dbReference type="Gene3D" id="2.60.120.650">
    <property type="entry name" value="Cupin"/>
    <property type="match status" value="1"/>
</dbReference>
<dbReference type="InterPro" id="IPR037869">
    <property type="entry name" value="Spp1/CFP1"/>
</dbReference>
<dbReference type="InterPro" id="IPR001965">
    <property type="entry name" value="Znf_PHD"/>
</dbReference>
<comment type="subcellular location">
    <subcellularLocation>
        <location evidence="1">Nucleus</location>
    </subcellularLocation>
</comment>
<feature type="compositionally biased region" description="Basic and acidic residues" evidence="7">
    <location>
        <begin position="87"/>
        <end position="102"/>
    </location>
</feature>
<dbReference type="CDD" id="cd15552">
    <property type="entry name" value="PHD_PHF3_like"/>
    <property type="match status" value="1"/>
</dbReference>
<dbReference type="InterPro" id="IPR019786">
    <property type="entry name" value="Zinc_finger_PHD-type_CS"/>
</dbReference>
<dbReference type="AlphaFoldDB" id="A0A9W9YMG1"/>
<keyword evidence="2" id="KW-0479">Metal-binding</keyword>
<dbReference type="GO" id="GO:0048188">
    <property type="term" value="C:Set1C/COMPASS complex"/>
    <property type="evidence" value="ECO:0007669"/>
    <property type="project" value="InterPro"/>
</dbReference>
<accession>A0A9W9YMG1</accession>
<evidence type="ECO:0000256" key="7">
    <source>
        <dbReference type="SAM" id="MobiDB-lite"/>
    </source>
</evidence>
<dbReference type="PANTHER" id="PTHR46174:SF1">
    <property type="entry name" value="CXXC-TYPE ZINC FINGER PROTEIN 1"/>
    <property type="match status" value="1"/>
</dbReference>